<dbReference type="FunFam" id="2.40.100.10:FF:000003">
    <property type="entry name" value="Peptidylprolyl isomerase domain and WD repeat-containing 1"/>
    <property type="match status" value="1"/>
</dbReference>
<dbReference type="PRINTS" id="PR00153">
    <property type="entry name" value="CSAPPISMRASE"/>
</dbReference>
<dbReference type="AlphaFoldDB" id="A0A401GS37"/>
<dbReference type="InterPro" id="IPR029000">
    <property type="entry name" value="Cyclophilin-like_dom_sf"/>
</dbReference>
<feature type="domain" description="PPIase cyclophilin-type" evidence="10">
    <location>
        <begin position="508"/>
        <end position="662"/>
    </location>
</feature>
<dbReference type="OrthoDB" id="10264753at2759"/>
<evidence type="ECO:0000313" key="12">
    <source>
        <dbReference type="Proteomes" id="UP000287166"/>
    </source>
</evidence>
<feature type="compositionally biased region" description="Acidic residues" evidence="9">
    <location>
        <begin position="41"/>
        <end position="50"/>
    </location>
</feature>
<dbReference type="PANTHER" id="PTHR45625:SF4">
    <property type="entry name" value="PEPTIDYLPROLYL ISOMERASE DOMAIN AND WD REPEAT-CONTAINING PROTEIN 1"/>
    <property type="match status" value="1"/>
</dbReference>
<dbReference type="FunFam" id="2.130.10.10:FF:000450">
    <property type="entry name" value="Peptidylprolyl isomerase domain and WD-repeat protein 1"/>
    <property type="match status" value="1"/>
</dbReference>
<evidence type="ECO:0000313" key="11">
    <source>
        <dbReference type="EMBL" id="GBE85026.1"/>
    </source>
</evidence>
<evidence type="ECO:0000256" key="7">
    <source>
        <dbReference type="ARBA" id="ARBA00023235"/>
    </source>
</evidence>
<dbReference type="PROSITE" id="PS50082">
    <property type="entry name" value="WD_REPEATS_2"/>
    <property type="match status" value="1"/>
</dbReference>
<evidence type="ECO:0000256" key="4">
    <source>
        <dbReference type="ARBA" id="ARBA00022574"/>
    </source>
</evidence>
<dbReference type="Gene3D" id="2.40.100.10">
    <property type="entry name" value="Cyclophilin-like"/>
    <property type="match status" value="1"/>
</dbReference>
<organism evidence="11 12">
    <name type="scientific">Sparassis crispa</name>
    <dbReference type="NCBI Taxonomy" id="139825"/>
    <lineage>
        <taxon>Eukaryota</taxon>
        <taxon>Fungi</taxon>
        <taxon>Dikarya</taxon>
        <taxon>Basidiomycota</taxon>
        <taxon>Agaricomycotina</taxon>
        <taxon>Agaricomycetes</taxon>
        <taxon>Polyporales</taxon>
        <taxon>Sparassidaceae</taxon>
        <taxon>Sparassis</taxon>
    </lineage>
</organism>
<evidence type="ECO:0000256" key="5">
    <source>
        <dbReference type="ARBA" id="ARBA00022737"/>
    </source>
</evidence>
<evidence type="ECO:0000256" key="1">
    <source>
        <dbReference type="ARBA" id="ARBA00000971"/>
    </source>
</evidence>
<dbReference type="CDD" id="cd01927">
    <property type="entry name" value="cyclophilin_WD40"/>
    <property type="match status" value="1"/>
</dbReference>
<gene>
    <name evidence="11" type="ORF">SCP_0702120</name>
</gene>
<dbReference type="FunCoup" id="A0A401GS37">
    <property type="interactions" value="787"/>
</dbReference>
<dbReference type="GO" id="GO:0005634">
    <property type="term" value="C:nucleus"/>
    <property type="evidence" value="ECO:0007669"/>
    <property type="project" value="UniProtKB-ARBA"/>
</dbReference>
<dbReference type="SUPFAM" id="SSF50891">
    <property type="entry name" value="Cyclophilin-like"/>
    <property type="match status" value="1"/>
</dbReference>
<dbReference type="SUPFAM" id="SSF50978">
    <property type="entry name" value="WD40 repeat-like"/>
    <property type="match status" value="1"/>
</dbReference>
<dbReference type="Pfam" id="PF00160">
    <property type="entry name" value="Pro_isomerase"/>
    <property type="match status" value="1"/>
</dbReference>
<keyword evidence="5" id="KW-0677">Repeat</keyword>
<dbReference type="EMBL" id="BFAD01000007">
    <property type="protein sequence ID" value="GBE85026.1"/>
    <property type="molecule type" value="Genomic_DNA"/>
</dbReference>
<name>A0A401GS37_9APHY</name>
<dbReference type="PROSITE" id="PS50072">
    <property type="entry name" value="CSA_PPIASE_2"/>
    <property type="match status" value="1"/>
</dbReference>
<evidence type="ECO:0000256" key="3">
    <source>
        <dbReference type="ARBA" id="ARBA00013194"/>
    </source>
</evidence>
<evidence type="ECO:0000256" key="8">
    <source>
        <dbReference type="PROSITE-ProRule" id="PRU00221"/>
    </source>
</evidence>
<feature type="region of interest" description="Disordered" evidence="9">
    <location>
        <begin position="1"/>
        <end position="66"/>
    </location>
</feature>
<dbReference type="GeneID" id="38781943"/>
<proteinExistence type="inferred from homology"/>
<evidence type="ECO:0000256" key="6">
    <source>
        <dbReference type="ARBA" id="ARBA00023110"/>
    </source>
</evidence>
<dbReference type="SMART" id="SM00320">
    <property type="entry name" value="WD40"/>
    <property type="match status" value="4"/>
</dbReference>
<keyword evidence="6" id="KW-0697">Rotamase</keyword>
<dbReference type="PANTHER" id="PTHR45625">
    <property type="entry name" value="PEPTIDYL-PROLYL CIS-TRANS ISOMERASE-RELATED"/>
    <property type="match status" value="1"/>
</dbReference>
<feature type="repeat" description="WD" evidence="8">
    <location>
        <begin position="134"/>
        <end position="175"/>
    </location>
</feature>
<dbReference type="EC" id="5.2.1.8" evidence="3"/>
<dbReference type="STRING" id="139825.A0A401GS37"/>
<keyword evidence="12" id="KW-1185">Reference proteome</keyword>
<protein>
    <recommendedName>
        <fullName evidence="3">peptidylprolyl isomerase</fullName>
        <ecNumber evidence="3">5.2.1.8</ecNumber>
    </recommendedName>
</protein>
<evidence type="ECO:0000259" key="10">
    <source>
        <dbReference type="PROSITE" id="PS50072"/>
    </source>
</evidence>
<comment type="similarity">
    <text evidence="2">Belongs to the cyclophilin-type PPIase family.</text>
</comment>
<sequence length="663" mass="73964">MSDSEQDATVLGKRTRNGRDETEGVTGRAAEKTEAAAVPVEGDDEDDDDVGPMPLPAESNRNGVAKKKRKVLPHEKLYLEHLPSADRYYKSFMHRDVINFCVMTKTDFLLTTSIDGHLKLWKKQEQGIEFVKHYRAHLAPIIGVSASADGQLFASIAEDGSAKVFDVVNFDMINMIKLDFTPHACCWVHRRGQAQGLLAVSDRDSGTIRLYDGRGNGAPVETIDRLHRFPVHLMTYSDRYDCVISADEGGFVEYWQPSESYELPKNVPGLWSFKSNTDLYEFKKSKSTPTCITLSPDSSSFVTFSLPDRQIRIFSFLSGKMTRKYDESLAAIQEMQQAGTAVYKVEDMEFGRRLAVERELELPGPDGVMPGRWANVIWDESGAFVIYPTLLGIKVVNTFTNRVVRLLGKDETVRWTNLTLYQGAPAKKGLTTAAAAASANPLLAEKSTRDPTLVCTGYKRQRFYLFTRSEPEDDKFGDRDIFNERPTREEQTIATSTSALGSGGPSPVANAATIHTTVGDMHLRLFPHQAPKAVENFVGHARSGYFEGIIFHRVIPKFMIQTGDPLGDGTGGTSIWGREFEDEFSDDLKHDRPYTVSMANAGPNTNGSQFFITTTATPWLDKKHTIFGRVLSGLEVVHAIENVKTNKMDKPYEDIKIINIDVE</sequence>
<dbReference type="RefSeq" id="XP_027615939.1">
    <property type="nucleotide sequence ID" value="XM_027760138.1"/>
</dbReference>
<dbReference type="Pfam" id="PF00400">
    <property type="entry name" value="WD40"/>
    <property type="match status" value="1"/>
</dbReference>
<comment type="caution">
    <text evidence="11">The sequence shown here is derived from an EMBL/GenBank/DDBJ whole genome shotgun (WGS) entry which is preliminary data.</text>
</comment>
<comment type="catalytic activity">
    <reaction evidence="1">
        <text>[protein]-peptidylproline (omega=180) = [protein]-peptidylproline (omega=0)</text>
        <dbReference type="Rhea" id="RHEA:16237"/>
        <dbReference type="Rhea" id="RHEA-COMP:10747"/>
        <dbReference type="Rhea" id="RHEA-COMP:10748"/>
        <dbReference type="ChEBI" id="CHEBI:83833"/>
        <dbReference type="ChEBI" id="CHEBI:83834"/>
        <dbReference type="EC" id="5.2.1.8"/>
    </reaction>
</comment>
<accession>A0A401GS37</accession>
<dbReference type="InterPro" id="IPR002130">
    <property type="entry name" value="Cyclophilin-type_PPIase_dom"/>
</dbReference>
<keyword evidence="7 11" id="KW-0413">Isomerase</keyword>
<keyword evidence="4 8" id="KW-0853">WD repeat</keyword>
<dbReference type="Gene3D" id="2.130.10.10">
    <property type="entry name" value="YVTN repeat-like/Quinoprotein amine dehydrogenase"/>
    <property type="match status" value="1"/>
</dbReference>
<dbReference type="InterPro" id="IPR001680">
    <property type="entry name" value="WD40_rpt"/>
</dbReference>
<dbReference type="InterPro" id="IPR036322">
    <property type="entry name" value="WD40_repeat_dom_sf"/>
</dbReference>
<dbReference type="InParanoid" id="A0A401GS37"/>
<evidence type="ECO:0000256" key="2">
    <source>
        <dbReference type="ARBA" id="ARBA00007365"/>
    </source>
</evidence>
<reference evidence="11 12" key="1">
    <citation type="journal article" date="2018" name="Sci. Rep.">
        <title>Genome sequence of the cauliflower mushroom Sparassis crispa (Hanabiratake) and its association with beneficial usage.</title>
        <authorList>
            <person name="Kiyama R."/>
            <person name="Furutani Y."/>
            <person name="Kawaguchi K."/>
            <person name="Nakanishi T."/>
        </authorList>
    </citation>
    <scope>NUCLEOTIDE SEQUENCE [LARGE SCALE GENOMIC DNA]</scope>
</reference>
<dbReference type="InterPro" id="IPR015943">
    <property type="entry name" value="WD40/YVTN_repeat-like_dom_sf"/>
</dbReference>
<dbReference type="InterPro" id="IPR044666">
    <property type="entry name" value="Cyclophilin_A-like"/>
</dbReference>
<evidence type="ECO:0000256" key="9">
    <source>
        <dbReference type="SAM" id="MobiDB-lite"/>
    </source>
</evidence>
<dbReference type="Proteomes" id="UP000287166">
    <property type="component" value="Unassembled WGS sequence"/>
</dbReference>
<dbReference type="GO" id="GO:0003755">
    <property type="term" value="F:peptidyl-prolyl cis-trans isomerase activity"/>
    <property type="evidence" value="ECO:0007669"/>
    <property type="project" value="UniProtKB-KW"/>
</dbReference>